<keyword evidence="1" id="KW-0472">Membrane</keyword>
<dbReference type="EMBL" id="JALDAX010000024">
    <property type="protein sequence ID" value="MCI3245724.1"/>
    <property type="molecule type" value="Genomic_DNA"/>
</dbReference>
<evidence type="ECO:0008006" key="5">
    <source>
        <dbReference type="Google" id="ProtNLM"/>
    </source>
</evidence>
<evidence type="ECO:0000256" key="2">
    <source>
        <dbReference type="SAM" id="SignalP"/>
    </source>
</evidence>
<feature type="transmembrane region" description="Helical" evidence="1">
    <location>
        <begin position="156"/>
        <end position="179"/>
    </location>
</feature>
<evidence type="ECO:0000313" key="3">
    <source>
        <dbReference type="EMBL" id="MCI3245724.1"/>
    </source>
</evidence>
<feature type="transmembrane region" description="Helical" evidence="1">
    <location>
        <begin position="185"/>
        <end position="207"/>
    </location>
</feature>
<dbReference type="RefSeq" id="WP_242713221.1">
    <property type="nucleotide sequence ID" value="NZ_JALDAX010000024.1"/>
</dbReference>
<name>A0ABS9XUG6_9ACTN</name>
<keyword evidence="1" id="KW-0812">Transmembrane</keyword>
<sequence>MVLSCILIGLYVGFSSAAKPHRAPVAVVTNQEPAQQVGVLAGPALQAHPVGDRESGLALLRNGRVSAVISTTPIGLRLDVATAAGPTTAVSIEEEVSAAAAKLHRPLSTHDTVPLSPTDRRGLAMFFTGLSLSLASSSLAHSLNRAHSRPPWRQRVCVTGVFGALSGLAGALVTGPLLGALPGPVLSVATTLALLSVTGALTTQALVQWLGPPGHAATTVLFVAVGMPTSGGIVGVHLLPPPAQFVSGLLPPGAAVRAVRSYCYFHGVQVTVPLLTLAGWIAAAAVLLWMRDGQYRQSE</sequence>
<feature type="transmembrane region" description="Helical" evidence="1">
    <location>
        <begin position="123"/>
        <end position="144"/>
    </location>
</feature>
<keyword evidence="2" id="KW-0732">Signal</keyword>
<keyword evidence="4" id="KW-1185">Reference proteome</keyword>
<feature type="signal peptide" evidence="2">
    <location>
        <begin position="1"/>
        <end position="17"/>
    </location>
</feature>
<feature type="chain" id="PRO_5046348838" description="ABC transporter permease" evidence="2">
    <location>
        <begin position="18"/>
        <end position="299"/>
    </location>
</feature>
<feature type="transmembrane region" description="Helical" evidence="1">
    <location>
        <begin position="270"/>
        <end position="290"/>
    </location>
</feature>
<proteinExistence type="predicted"/>
<protein>
    <recommendedName>
        <fullName evidence="5">ABC transporter permease</fullName>
    </recommendedName>
</protein>
<gene>
    <name evidence="3" type="ORF">MQN93_39065</name>
</gene>
<accession>A0ABS9XUG6</accession>
<organism evidence="3 4">
    <name type="scientific">Streptomyces spinosisporus</name>
    <dbReference type="NCBI Taxonomy" id="2927582"/>
    <lineage>
        <taxon>Bacteria</taxon>
        <taxon>Bacillati</taxon>
        <taxon>Actinomycetota</taxon>
        <taxon>Actinomycetes</taxon>
        <taxon>Kitasatosporales</taxon>
        <taxon>Streptomycetaceae</taxon>
        <taxon>Streptomyces</taxon>
    </lineage>
</organism>
<feature type="transmembrane region" description="Helical" evidence="1">
    <location>
        <begin position="219"/>
        <end position="239"/>
    </location>
</feature>
<keyword evidence="1" id="KW-1133">Transmembrane helix</keyword>
<evidence type="ECO:0000256" key="1">
    <source>
        <dbReference type="SAM" id="Phobius"/>
    </source>
</evidence>
<reference evidence="3" key="1">
    <citation type="submission" date="2022-03" db="EMBL/GenBank/DDBJ databases">
        <title>Streptomyces 7R015 and 7R016 isolated from Barleria lupulina in Thailand.</title>
        <authorList>
            <person name="Kanchanasin P."/>
            <person name="Phongsopitanun W."/>
            <person name="Tanasupawat S."/>
        </authorList>
    </citation>
    <scope>NUCLEOTIDE SEQUENCE</scope>
    <source>
        <strain evidence="3">7R016</strain>
    </source>
</reference>
<evidence type="ECO:0000313" key="4">
    <source>
        <dbReference type="Proteomes" id="UP001165270"/>
    </source>
</evidence>
<dbReference type="Proteomes" id="UP001165270">
    <property type="component" value="Unassembled WGS sequence"/>
</dbReference>
<comment type="caution">
    <text evidence="3">The sequence shown here is derived from an EMBL/GenBank/DDBJ whole genome shotgun (WGS) entry which is preliminary data.</text>
</comment>